<evidence type="ECO:0000313" key="1">
    <source>
        <dbReference type="EMBL" id="GLC88141.1"/>
    </source>
</evidence>
<dbReference type="Pfam" id="PF07302">
    <property type="entry name" value="AroM"/>
    <property type="match status" value="1"/>
</dbReference>
<proteinExistence type="predicted"/>
<reference evidence="1" key="1">
    <citation type="submission" date="2022-08" db="EMBL/GenBank/DDBJ databases">
        <title>Draft genome sequence of Lysinibacillus sp. strain KH24.</title>
        <authorList>
            <person name="Kanbe H."/>
            <person name="Itoh H."/>
        </authorList>
    </citation>
    <scope>NUCLEOTIDE SEQUENCE</scope>
    <source>
        <strain evidence="1">KH24</strain>
    </source>
</reference>
<evidence type="ECO:0000313" key="2">
    <source>
        <dbReference type="Proteomes" id="UP001065593"/>
    </source>
</evidence>
<dbReference type="Proteomes" id="UP001065593">
    <property type="component" value="Unassembled WGS sequence"/>
</dbReference>
<name>A0ABQ5NID8_9BACI</name>
<dbReference type="RefSeq" id="WP_264987904.1">
    <property type="nucleotide sequence ID" value="NZ_BRZA01000002.1"/>
</dbReference>
<dbReference type="InterPro" id="IPR010843">
    <property type="entry name" value="Uncharacterised_AroM"/>
</dbReference>
<dbReference type="EMBL" id="BRZA01000002">
    <property type="protein sequence ID" value="GLC88141.1"/>
    <property type="molecule type" value="Genomic_DNA"/>
</dbReference>
<organism evidence="1 2">
    <name type="scientific">Lysinibacillus piscis</name>
    <dbReference type="NCBI Taxonomy" id="2518931"/>
    <lineage>
        <taxon>Bacteria</taxon>
        <taxon>Bacillati</taxon>
        <taxon>Bacillota</taxon>
        <taxon>Bacilli</taxon>
        <taxon>Bacillales</taxon>
        <taxon>Bacillaceae</taxon>
        <taxon>Lysinibacillus</taxon>
    </lineage>
</organism>
<protein>
    <recommendedName>
        <fullName evidence="3">AroM protein</fullName>
    </recommendedName>
</protein>
<gene>
    <name evidence="1" type="ORF">LYSBPC_12680</name>
</gene>
<comment type="caution">
    <text evidence="1">The sequence shown here is derived from an EMBL/GenBank/DDBJ whole genome shotgun (WGS) entry which is preliminary data.</text>
</comment>
<accession>A0ABQ5NID8</accession>
<sequence length="221" mass="24318">MKIAVVTIGQAPRKDMATDIAQLLDAGLDVTEFGVLDTLSSAEIAALAPTPNDTDILVTLLTNGEQVKLSKKKLMPFIQQSLDTLQDFTWILLMCTGDFTNKLAGKNLLLPDRIMTNFVKGINNDLMLGLIGPEPEQYSSVIEKWQNAQFAVTFGASSPYHFNEQHLLATAQQLQSQGAELLILDCMGYSSTMKNNMKDQLAIPIIVPREAIFTMLKNILS</sequence>
<evidence type="ECO:0008006" key="3">
    <source>
        <dbReference type="Google" id="ProtNLM"/>
    </source>
</evidence>
<keyword evidence="2" id="KW-1185">Reference proteome</keyword>